<dbReference type="SUPFAM" id="SSF46689">
    <property type="entry name" value="Homeodomain-like"/>
    <property type="match status" value="1"/>
</dbReference>
<dbReference type="PRINTS" id="PR00032">
    <property type="entry name" value="HTHARAC"/>
</dbReference>
<dbReference type="AlphaFoldDB" id="H6NAR3"/>
<feature type="domain" description="HTH araC/xylS-type" evidence="5">
    <location>
        <begin position="671"/>
        <end position="770"/>
    </location>
</feature>
<feature type="transmembrane region" description="Helical" evidence="4">
    <location>
        <begin position="16"/>
        <end position="35"/>
    </location>
</feature>
<dbReference type="PANTHER" id="PTHR43280">
    <property type="entry name" value="ARAC-FAMILY TRANSCRIPTIONAL REGULATOR"/>
    <property type="match status" value="1"/>
</dbReference>
<dbReference type="GO" id="GO:0003700">
    <property type="term" value="F:DNA-binding transcription factor activity"/>
    <property type="evidence" value="ECO:0007669"/>
    <property type="project" value="InterPro"/>
</dbReference>
<keyword evidence="2" id="KW-0238">DNA-binding</keyword>
<dbReference type="HOGENOM" id="CLU_019175_1_0_9"/>
<keyword evidence="4" id="KW-0472">Membrane</keyword>
<dbReference type="InterPro" id="IPR041522">
    <property type="entry name" value="CdaR_GGDEF"/>
</dbReference>
<dbReference type="GO" id="GO:0043565">
    <property type="term" value="F:sequence-specific DNA binding"/>
    <property type="evidence" value="ECO:0007669"/>
    <property type="project" value="InterPro"/>
</dbReference>
<dbReference type="EMBL" id="CP003235">
    <property type="protein sequence ID" value="AFC30539.1"/>
    <property type="molecule type" value="Genomic_DNA"/>
</dbReference>
<dbReference type="InterPro" id="IPR020449">
    <property type="entry name" value="Tscrpt_reg_AraC-type_HTH"/>
</dbReference>
<dbReference type="STRING" id="1116391.PM3016_3722"/>
<keyword evidence="7" id="KW-1185">Reference proteome</keyword>
<organism evidence="6 7">
    <name type="scientific">Paenibacillus mucilaginosus 3016</name>
    <dbReference type="NCBI Taxonomy" id="1116391"/>
    <lineage>
        <taxon>Bacteria</taxon>
        <taxon>Bacillati</taxon>
        <taxon>Bacillota</taxon>
        <taxon>Bacilli</taxon>
        <taxon>Bacillales</taxon>
        <taxon>Paenibacillaceae</taxon>
        <taxon>Paenibacillus</taxon>
    </lineage>
</organism>
<feature type="transmembrane region" description="Helical" evidence="4">
    <location>
        <begin position="306"/>
        <end position="327"/>
    </location>
</feature>
<keyword evidence="4" id="KW-0812">Transmembrane</keyword>
<dbReference type="PROSITE" id="PS01124">
    <property type="entry name" value="HTH_ARAC_FAMILY_2"/>
    <property type="match status" value="1"/>
</dbReference>
<sequence>MQQQIWSNFSPVFRKFLVSYLIILILPNIAGYASYRASIDVAKSSSIENSTKTLRLSKEILERRLQEVEGFTKQLAINQDLNRLIVDPRPLDANNVVGLGRMQRSLTNYSSTNDYLANYFVYLQNYNVMITPNTLFYRPEHYYELHQLENMSFAEWNDTILKKPHLNEIMPLRTYTRNEGSPSEKSTAAITFLQSLPINSFNNPQATVAVIIDEEKMGSMFQNTVEQYGGWAMVTDLEGRTLISQGIDDEEIARLRSVPTGVEGDTMRFEDGQFLISIKSELNGWLYTAGIPEEAIMEKANRIKRVTAILTGSASIAGLLIGLLLAYRHSAPIHRLLTVFREYGSSGEESARNDLDFIAGNISKLITSSKRLETELQEQLPLLRDAFIKRLLVGEFSSAREVEAVSSQTGIEVIGGQGHVGILKINGYGGLQSEEIVQELSVWRLLLKQMLQEAYANILITDWGTDKIAVVFMQDDETAGDDAYPDETPLMKLQDTAYRQYRLSFNIGMGAKYTVLSDVSRSFNEALQALDYATYVGAEGVTRYEDAVRESAMYYYPLDSEQRLLNTLKAGECEESQRILAQLFTRNFEERDLSYEMTQQFIIELKGTFLKLTEKKILHNEVLAEEIKNRIAQIQPTEGVLQIRRTFEGLVEDICSDVVRKKSDMNAVTVKAVIDYISEQYSDQDLTLYRVAERIGRPEKFISQLFKEHTGENLSEYVELVRITKAAELLLENRLTIDEIAVQVGYNSAHSFRRAFKRVRGVSPSAFRQIKE</sequence>
<dbReference type="Proteomes" id="UP000007523">
    <property type="component" value="Chromosome"/>
</dbReference>
<dbReference type="Gene3D" id="1.10.10.60">
    <property type="entry name" value="Homeodomain-like"/>
    <property type="match status" value="2"/>
</dbReference>
<dbReference type="RefSeq" id="WP_014370469.1">
    <property type="nucleotide sequence ID" value="NC_016935.1"/>
</dbReference>
<keyword evidence="1" id="KW-0805">Transcription regulation</keyword>
<evidence type="ECO:0000256" key="4">
    <source>
        <dbReference type="SAM" id="Phobius"/>
    </source>
</evidence>
<accession>H6NAR3</accession>
<evidence type="ECO:0000256" key="3">
    <source>
        <dbReference type="ARBA" id="ARBA00023163"/>
    </source>
</evidence>
<protein>
    <submittedName>
        <fullName evidence="6">AraC family transcriptional regulator</fullName>
    </submittedName>
</protein>
<dbReference type="InterPro" id="IPR009057">
    <property type="entry name" value="Homeodomain-like_sf"/>
</dbReference>
<evidence type="ECO:0000259" key="5">
    <source>
        <dbReference type="PROSITE" id="PS01124"/>
    </source>
</evidence>
<name>H6NAR3_9BACL</name>
<reference evidence="6 7" key="1">
    <citation type="journal article" date="2012" name="J. Bacteriol.">
        <title>Complete Genome Sequence of Paenibacillus mucilaginosus 3016, a Bacterium Functional as Microbial Fertilizer.</title>
        <authorList>
            <person name="Ma M."/>
            <person name="Wang Z."/>
            <person name="Li L."/>
            <person name="Jiang X."/>
            <person name="Guan D."/>
            <person name="Cao F."/>
            <person name="Chen H."/>
            <person name="Wang X."/>
            <person name="Shen D."/>
            <person name="Du B."/>
            <person name="Li J."/>
        </authorList>
    </citation>
    <scope>NUCLEOTIDE SEQUENCE [LARGE SCALE GENOMIC DNA]</scope>
    <source>
        <strain evidence="6 7">3016</strain>
    </source>
</reference>
<proteinExistence type="predicted"/>
<dbReference type="InterPro" id="IPR018062">
    <property type="entry name" value="HTH_AraC-typ_CS"/>
</dbReference>
<dbReference type="InterPro" id="IPR018060">
    <property type="entry name" value="HTH_AraC"/>
</dbReference>
<evidence type="ECO:0000313" key="7">
    <source>
        <dbReference type="Proteomes" id="UP000007523"/>
    </source>
</evidence>
<evidence type="ECO:0000256" key="2">
    <source>
        <dbReference type="ARBA" id="ARBA00023125"/>
    </source>
</evidence>
<keyword evidence="4" id="KW-1133">Transmembrane helix</keyword>
<dbReference type="PANTHER" id="PTHR43280:SF2">
    <property type="entry name" value="HTH-TYPE TRANSCRIPTIONAL REGULATOR EXSA"/>
    <property type="match status" value="1"/>
</dbReference>
<keyword evidence="3" id="KW-0804">Transcription</keyword>
<gene>
    <name evidence="6" type="ORF">PM3016_3722</name>
</gene>
<dbReference type="Pfam" id="PF17853">
    <property type="entry name" value="GGDEF_2"/>
    <property type="match status" value="1"/>
</dbReference>
<dbReference type="Pfam" id="PF12833">
    <property type="entry name" value="HTH_18"/>
    <property type="match status" value="1"/>
</dbReference>
<dbReference type="KEGG" id="pmq:PM3016_3722"/>
<dbReference type="SMART" id="SM00342">
    <property type="entry name" value="HTH_ARAC"/>
    <property type="match status" value="1"/>
</dbReference>
<dbReference type="PROSITE" id="PS00041">
    <property type="entry name" value="HTH_ARAC_FAMILY_1"/>
    <property type="match status" value="1"/>
</dbReference>
<evidence type="ECO:0000313" key="6">
    <source>
        <dbReference type="EMBL" id="AFC30539.1"/>
    </source>
</evidence>
<evidence type="ECO:0000256" key="1">
    <source>
        <dbReference type="ARBA" id="ARBA00023015"/>
    </source>
</evidence>